<dbReference type="SUPFAM" id="SSF47323">
    <property type="entry name" value="Anticodon-binding domain of a subclass of class I aminoacyl-tRNA synthetases"/>
    <property type="match status" value="1"/>
</dbReference>
<organism evidence="1 2">
    <name type="scientific">Salix purpurea</name>
    <name type="common">Purple osier willow</name>
    <dbReference type="NCBI Taxonomy" id="77065"/>
    <lineage>
        <taxon>Eukaryota</taxon>
        <taxon>Viridiplantae</taxon>
        <taxon>Streptophyta</taxon>
        <taxon>Embryophyta</taxon>
        <taxon>Tracheophyta</taxon>
        <taxon>Spermatophyta</taxon>
        <taxon>Magnoliopsida</taxon>
        <taxon>eudicotyledons</taxon>
        <taxon>Gunneridae</taxon>
        <taxon>Pentapetalae</taxon>
        <taxon>rosids</taxon>
        <taxon>fabids</taxon>
        <taxon>Malpighiales</taxon>
        <taxon>Salicaceae</taxon>
        <taxon>Saliceae</taxon>
        <taxon>Salix</taxon>
    </lineage>
</organism>
<dbReference type="OrthoDB" id="1706657at2759"/>
<dbReference type="PANTHER" id="PTHR42780:SF1">
    <property type="entry name" value="ISOLEUCINE--TRNA LIGASE, CYTOPLASMIC"/>
    <property type="match status" value="1"/>
</dbReference>
<dbReference type="InterPro" id="IPR023586">
    <property type="entry name" value="Ile-tRNA-ligase_type2"/>
</dbReference>
<proteinExistence type="predicted"/>
<dbReference type="Proteomes" id="UP001151532">
    <property type="component" value="Chromosome 17"/>
</dbReference>
<comment type="caution">
    <text evidence="1">The sequence shown here is derived from an EMBL/GenBank/DDBJ whole genome shotgun (WGS) entry which is preliminary data.</text>
</comment>
<sequence>MNAYRLYTVSCFIPLLLKFLDNLTNIYVRLNRKRLKGRTGEEDCRTALSTLYNVLLISC</sequence>
<dbReference type="Gene3D" id="1.10.730.10">
    <property type="entry name" value="Isoleucyl-tRNA Synthetase, Domain 1"/>
    <property type="match status" value="1"/>
</dbReference>
<protein>
    <submittedName>
        <fullName evidence="1">SOLEUCYL-TRNA SYNTHETASE</fullName>
    </submittedName>
</protein>
<name>A0A9Q0UQN4_SALPP</name>
<gene>
    <name evidence="1" type="ORF">OIU79_001530</name>
</gene>
<dbReference type="PANTHER" id="PTHR42780">
    <property type="entry name" value="SOLEUCYL-TRNA SYNTHETASE"/>
    <property type="match status" value="1"/>
</dbReference>
<keyword evidence="2" id="KW-1185">Reference proteome</keyword>
<dbReference type="GO" id="GO:0006428">
    <property type="term" value="P:isoleucyl-tRNA aminoacylation"/>
    <property type="evidence" value="ECO:0007669"/>
    <property type="project" value="TreeGrafter"/>
</dbReference>
<dbReference type="AlphaFoldDB" id="A0A9Q0UQN4"/>
<evidence type="ECO:0000313" key="2">
    <source>
        <dbReference type="Proteomes" id="UP001151532"/>
    </source>
</evidence>
<accession>A0A9Q0UQN4</accession>
<feature type="non-terminal residue" evidence="1">
    <location>
        <position position="59"/>
    </location>
</feature>
<dbReference type="EMBL" id="JAPFFK010000011">
    <property type="protein sequence ID" value="KAJ6734287.1"/>
    <property type="molecule type" value="Genomic_DNA"/>
</dbReference>
<dbReference type="InterPro" id="IPR009080">
    <property type="entry name" value="tRNAsynth_Ia_anticodon-bd"/>
</dbReference>
<dbReference type="GO" id="GO:0005524">
    <property type="term" value="F:ATP binding"/>
    <property type="evidence" value="ECO:0007669"/>
    <property type="project" value="InterPro"/>
</dbReference>
<evidence type="ECO:0000313" key="1">
    <source>
        <dbReference type="EMBL" id="KAJ6734287.1"/>
    </source>
</evidence>
<dbReference type="GO" id="GO:0004822">
    <property type="term" value="F:isoleucine-tRNA ligase activity"/>
    <property type="evidence" value="ECO:0007669"/>
    <property type="project" value="InterPro"/>
</dbReference>
<reference evidence="1" key="1">
    <citation type="submission" date="2022-11" db="EMBL/GenBank/DDBJ databases">
        <authorList>
            <person name="Hyden B.L."/>
            <person name="Feng K."/>
            <person name="Yates T."/>
            <person name="Jawdy S."/>
            <person name="Smart L.B."/>
            <person name="Muchero W."/>
        </authorList>
    </citation>
    <scope>NUCLEOTIDE SEQUENCE</scope>
    <source>
        <tissue evidence="1">Shoot tip</tissue>
    </source>
</reference>
<reference evidence="1" key="2">
    <citation type="journal article" date="2023" name="Int. J. Mol. Sci.">
        <title>De Novo Assembly and Annotation of 11 Diverse Shrub Willow (Salix) Genomes Reveals Novel Gene Organization in Sex-Linked Regions.</title>
        <authorList>
            <person name="Hyden B."/>
            <person name="Feng K."/>
            <person name="Yates T.B."/>
            <person name="Jawdy S."/>
            <person name="Cereghino C."/>
            <person name="Smart L.B."/>
            <person name="Muchero W."/>
        </authorList>
    </citation>
    <scope>NUCLEOTIDE SEQUENCE</scope>
    <source>
        <tissue evidence="1">Shoot tip</tissue>
    </source>
</reference>